<name>A0A1M5U246_9FLAO</name>
<evidence type="ECO:0000313" key="2">
    <source>
        <dbReference type="Proteomes" id="UP000184109"/>
    </source>
</evidence>
<gene>
    <name evidence="1" type="ORF">SAMN05444281_0991</name>
</gene>
<dbReference type="STRING" id="1195760.SAMN05444281_0991"/>
<sequence length="65" mass="7798">MPREMYTYTLNILEKVSFDVDLFINEFNKATKRLLPHEINELNLWLTNYIFMNPHLEPAAMVLKI</sequence>
<dbReference type="Proteomes" id="UP000184109">
    <property type="component" value="Unassembled WGS sequence"/>
</dbReference>
<proteinExistence type="predicted"/>
<dbReference type="OrthoDB" id="840060at2"/>
<organism evidence="1 2">
    <name type="scientific">Wenyingzhuangia marina</name>
    <dbReference type="NCBI Taxonomy" id="1195760"/>
    <lineage>
        <taxon>Bacteria</taxon>
        <taxon>Pseudomonadati</taxon>
        <taxon>Bacteroidota</taxon>
        <taxon>Flavobacteriia</taxon>
        <taxon>Flavobacteriales</taxon>
        <taxon>Flavobacteriaceae</taxon>
        <taxon>Wenyingzhuangia</taxon>
    </lineage>
</organism>
<dbReference type="AlphaFoldDB" id="A0A1M5U246"/>
<dbReference type="EMBL" id="FQXQ01000002">
    <property type="protein sequence ID" value="SHH57107.1"/>
    <property type="molecule type" value="Genomic_DNA"/>
</dbReference>
<dbReference type="RefSeq" id="WP_073118923.1">
    <property type="nucleotide sequence ID" value="NZ_BMEN01000002.1"/>
</dbReference>
<accession>A0A1M5U246</accession>
<keyword evidence="2" id="KW-1185">Reference proteome</keyword>
<reference evidence="2" key="1">
    <citation type="submission" date="2016-11" db="EMBL/GenBank/DDBJ databases">
        <authorList>
            <person name="Varghese N."/>
            <person name="Submissions S."/>
        </authorList>
    </citation>
    <scope>NUCLEOTIDE SEQUENCE [LARGE SCALE GENOMIC DNA]</scope>
    <source>
        <strain evidence="2">DSM 100572</strain>
    </source>
</reference>
<evidence type="ECO:0000313" key="1">
    <source>
        <dbReference type="EMBL" id="SHH57107.1"/>
    </source>
</evidence>
<protein>
    <submittedName>
        <fullName evidence="1">Uncharacterized protein</fullName>
    </submittedName>
</protein>